<comment type="caution">
    <text evidence="2">The sequence shown here is derived from an EMBL/GenBank/DDBJ whole genome shotgun (WGS) entry which is preliminary data.</text>
</comment>
<organism evidence="2 3">
    <name type="scientific">Portunus trituberculatus</name>
    <name type="common">Swimming crab</name>
    <name type="synonym">Neptunus trituberculatus</name>
    <dbReference type="NCBI Taxonomy" id="210409"/>
    <lineage>
        <taxon>Eukaryota</taxon>
        <taxon>Metazoa</taxon>
        <taxon>Ecdysozoa</taxon>
        <taxon>Arthropoda</taxon>
        <taxon>Crustacea</taxon>
        <taxon>Multicrustacea</taxon>
        <taxon>Malacostraca</taxon>
        <taxon>Eumalacostraca</taxon>
        <taxon>Eucarida</taxon>
        <taxon>Decapoda</taxon>
        <taxon>Pleocyemata</taxon>
        <taxon>Brachyura</taxon>
        <taxon>Eubrachyura</taxon>
        <taxon>Portunoidea</taxon>
        <taxon>Portunidae</taxon>
        <taxon>Portuninae</taxon>
        <taxon>Portunus</taxon>
    </lineage>
</organism>
<evidence type="ECO:0000313" key="2">
    <source>
        <dbReference type="EMBL" id="MPC95639.1"/>
    </source>
</evidence>
<evidence type="ECO:0000313" key="3">
    <source>
        <dbReference type="Proteomes" id="UP000324222"/>
    </source>
</evidence>
<reference evidence="2 3" key="1">
    <citation type="submission" date="2019-05" db="EMBL/GenBank/DDBJ databases">
        <title>Another draft genome of Portunus trituberculatus and its Hox gene families provides insights of decapod evolution.</title>
        <authorList>
            <person name="Jeong J.-H."/>
            <person name="Song I."/>
            <person name="Kim S."/>
            <person name="Choi T."/>
            <person name="Kim D."/>
            <person name="Ryu S."/>
            <person name="Kim W."/>
        </authorList>
    </citation>
    <scope>NUCLEOTIDE SEQUENCE [LARGE SCALE GENOMIC DNA]</scope>
    <source>
        <tissue evidence="2">Muscle</tissue>
    </source>
</reference>
<dbReference type="EMBL" id="VSRR010102957">
    <property type="protein sequence ID" value="MPC95639.1"/>
    <property type="molecule type" value="Genomic_DNA"/>
</dbReference>
<dbReference type="AlphaFoldDB" id="A0A5B7JLG7"/>
<accession>A0A5B7JLG7</accession>
<gene>
    <name evidence="2" type="ORF">E2C01_090858</name>
</gene>
<keyword evidence="3" id="KW-1185">Reference proteome</keyword>
<protein>
    <submittedName>
        <fullName evidence="2">Uncharacterized protein</fullName>
    </submittedName>
</protein>
<dbReference type="Proteomes" id="UP000324222">
    <property type="component" value="Unassembled WGS sequence"/>
</dbReference>
<feature type="region of interest" description="Disordered" evidence="1">
    <location>
        <begin position="39"/>
        <end position="67"/>
    </location>
</feature>
<evidence type="ECO:0000256" key="1">
    <source>
        <dbReference type="SAM" id="MobiDB-lite"/>
    </source>
</evidence>
<proteinExistence type="predicted"/>
<name>A0A5B7JLG7_PORTR</name>
<sequence>MTRKIRPPMHCDMLYSQHYPLSSPKTLRSATSLPLHCTLDQAKPQPGEVTDPEIPCKRRTGGLLYQT</sequence>